<dbReference type="AlphaFoldDB" id="A0A0N0P8L2"/>
<dbReference type="EMBL" id="LJSK01000019">
    <property type="protein sequence ID" value="KPI89667.1"/>
    <property type="molecule type" value="Genomic_DNA"/>
</dbReference>
<evidence type="ECO:0000313" key="1">
    <source>
        <dbReference type="EMBL" id="KPI89667.1"/>
    </source>
</evidence>
<sequence>MSTIPDCSADERRSQLSLNGYATICLEPAANQNTFSYSLPSIASWFSRNWYVIFILVFVAVLSTATIILQVIRWLRRIAHRHEREEKDKRVDGLVRMVSSSFRFAPSS</sequence>
<dbReference type="OrthoDB" id="266972at2759"/>
<reference evidence="1 2" key="1">
    <citation type="journal article" date="2015" name="PLoS Pathog.">
        <title>Leptomonas seymouri: Adaptations to the Dixenous Life Cycle Analyzed by Genome Sequencing, Transcriptome Profiling and Co-infection with Leishmania donovani.</title>
        <authorList>
            <person name="Kraeva N."/>
            <person name="Butenko A."/>
            <person name="Hlavacova J."/>
            <person name="Kostygov A."/>
            <person name="Myskova J."/>
            <person name="Grybchuk D."/>
            <person name="Lestinova T."/>
            <person name="Votypka J."/>
            <person name="Volf P."/>
            <person name="Opperdoes F."/>
            <person name="Flegontov P."/>
            <person name="Lukes J."/>
            <person name="Yurchenko V."/>
        </authorList>
    </citation>
    <scope>NUCLEOTIDE SEQUENCE [LARGE SCALE GENOMIC DNA]</scope>
    <source>
        <strain evidence="1 2">ATCC 30220</strain>
    </source>
</reference>
<proteinExistence type="predicted"/>
<name>A0A0N0P8L2_LEPSE</name>
<protein>
    <submittedName>
        <fullName evidence="1">Uncharacterized protein</fullName>
    </submittedName>
</protein>
<dbReference type="VEuPathDB" id="TriTrypDB:Lsey_0019_0330"/>
<dbReference type="OMA" id="NWYVIFI"/>
<comment type="caution">
    <text evidence="1">The sequence shown here is derived from an EMBL/GenBank/DDBJ whole genome shotgun (WGS) entry which is preliminary data.</text>
</comment>
<keyword evidence="2" id="KW-1185">Reference proteome</keyword>
<dbReference type="Proteomes" id="UP000038009">
    <property type="component" value="Unassembled WGS sequence"/>
</dbReference>
<organism evidence="1 2">
    <name type="scientific">Leptomonas seymouri</name>
    <dbReference type="NCBI Taxonomy" id="5684"/>
    <lineage>
        <taxon>Eukaryota</taxon>
        <taxon>Discoba</taxon>
        <taxon>Euglenozoa</taxon>
        <taxon>Kinetoplastea</taxon>
        <taxon>Metakinetoplastina</taxon>
        <taxon>Trypanosomatida</taxon>
        <taxon>Trypanosomatidae</taxon>
        <taxon>Leishmaniinae</taxon>
        <taxon>Leptomonas</taxon>
    </lineage>
</organism>
<accession>A0A0N0P8L2</accession>
<evidence type="ECO:0000313" key="2">
    <source>
        <dbReference type="Proteomes" id="UP000038009"/>
    </source>
</evidence>
<gene>
    <name evidence="1" type="ORF">ABL78_1248</name>
</gene>